<dbReference type="OrthoDB" id="10023051at2759"/>
<dbReference type="EMBL" id="CAAALY010020614">
    <property type="protein sequence ID" value="VEL14282.1"/>
    <property type="molecule type" value="Genomic_DNA"/>
</dbReference>
<evidence type="ECO:0000256" key="1">
    <source>
        <dbReference type="ARBA" id="ARBA00008514"/>
    </source>
</evidence>
<dbReference type="InterPro" id="IPR020186">
    <property type="entry name" value="Meiosis-expressed_gene_1"/>
</dbReference>
<accession>A0A3S4ZL48</accession>
<dbReference type="AlphaFoldDB" id="A0A3S4ZL48"/>
<keyword evidence="3" id="KW-1185">Reference proteome</keyword>
<proteinExistence type="inferred from homology"/>
<evidence type="ECO:0000313" key="2">
    <source>
        <dbReference type="EMBL" id="VEL14282.1"/>
    </source>
</evidence>
<protein>
    <recommendedName>
        <fullName evidence="4">Meiosis expressed gene 1 protein homolog</fullName>
    </recommendedName>
</protein>
<dbReference type="PANTHER" id="PTHR17008:SF1">
    <property type="entry name" value="MEIOSIS EXPRESSED GENE 1 PROTEIN HOMOLOG"/>
    <property type="match status" value="1"/>
</dbReference>
<dbReference type="Proteomes" id="UP000784294">
    <property type="component" value="Unassembled WGS sequence"/>
</dbReference>
<comment type="similarity">
    <text evidence="1">Belongs to the MEIG1 family.</text>
</comment>
<organism evidence="2 3">
    <name type="scientific">Protopolystoma xenopodis</name>
    <dbReference type="NCBI Taxonomy" id="117903"/>
    <lineage>
        <taxon>Eukaryota</taxon>
        <taxon>Metazoa</taxon>
        <taxon>Spiralia</taxon>
        <taxon>Lophotrochozoa</taxon>
        <taxon>Platyhelminthes</taxon>
        <taxon>Monogenea</taxon>
        <taxon>Polyopisthocotylea</taxon>
        <taxon>Polystomatidea</taxon>
        <taxon>Polystomatidae</taxon>
        <taxon>Protopolystoma</taxon>
    </lineage>
</organism>
<evidence type="ECO:0000313" key="3">
    <source>
        <dbReference type="Proteomes" id="UP000784294"/>
    </source>
</evidence>
<comment type="caution">
    <text evidence="2">The sequence shown here is derived from an EMBL/GenBank/DDBJ whole genome shotgun (WGS) entry which is preliminary data.</text>
</comment>
<gene>
    <name evidence="2" type="ORF">PXEA_LOCUS7722</name>
</gene>
<name>A0A3S4ZL48_9PLAT</name>
<dbReference type="GO" id="GO:0005634">
    <property type="term" value="C:nucleus"/>
    <property type="evidence" value="ECO:0007669"/>
    <property type="project" value="InterPro"/>
</dbReference>
<dbReference type="PANTHER" id="PTHR17008">
    <property type="entry name" value="MEIOSIS-EXPRESSED GENE 1 PROTEIN"/>
    <property type="match status" value="1"/>
</dbReference>
<reference evidence="2" key="1">
    <citation type="submission" date="2018-11" db="EMBL/GenBank/DDBJ databases">
        <authorList>
            <consortium name="Pathogen Informatics"/>
        </authorList>
    </citation>
    <scope>NUCLEOTIDE SEQUENCE</scope>
</reference>
<dbReference type="Pfam" id="PF15163">
    <property type="entry name" value="Meiosis_expr"/>
    <property type="match status" value="1"/>
</dbReference>
<sequence>MEARHSEMSVIYMPKGMNRAYKWNEEVEDAYRFQLAGYRDEVEYKHFNDNLFVERWPDSGFVKKLKRKDGFFYYYNRKRECEDKDVHKCKLYIY</sequence>
<evidence type="ECO:0008006" key="4">
    <source>
        <dbReference type="Google" id="ProtNLM"/>
    </source>
</evidence>